<dbReference type="RefSeq" id="WP_090776226.1">
    <property type="nucleotide sequence ID" value="NZ_FMYM01000009.1"/>
</dbReference>
<dbReference type="PANTHER" id="PTHR47816:SF4">
    <property type="entry name" value="RIBOSOMAL RNA SMALL SUBUNIT METHYLTRANSFERASE C"/>
    <property type="match status" value="1"/>
</dbReference>
<protein>
    <submittedName>
        <fullName evidence="4">16S rRNA m(2)G 1207 methyltransferase</fullName>
    </submittedName>
</protein>
<dbReference type="GO" id="GO:0032259">
    <property type="term" value="P:methylation"/>
    <property type="evidence" value="ECO:0007669"/>
    <property type="project" value="UniProtKB-KW"/>
</dbReference>
<evidence type="ECO:0000256" key="1">
    <source>
        <dbReference type="ARBA" id="ARBA00022603"/>
    </source>
</evidence>
<proteinExistence type="predicted"/>
<dbReference type="GO" id="GO:0008757">
    <property type="term" value="F:S-adenosylmethionine-dependent methyltransferase activity"/>
    <property type="evidence" value="ECO:0007669"/>
    <property type="project" value="InterPro"/>
</dbReference>
<dbReference type="InterPro" id="IPR029063">
    <property type="entry name" value="SAM-dependent_MTases_sf"/>
</dbReference>
<keyword evidence="1 4" id="KW-0489">Methyltransferase</keyword>
<dbReference type="SUPFAM" id="SSF53335">
    <property type="entry name" value="S-adenosyl-L-methionine-dependent methyltransferases"/>
    <property type="match status" value="1"/>
</dbReference>
<dbReference type="PANTHER" id="PTHR47816">
    <property type="entry name" value="RIBOSOMAL RNA SMALL SUBUNIT METHYLTRANSFERASE C"/>
    <property type="match status" value="1"/>
</dbReference>
<sequence length="206" mass="22889">MSDHYYTRTPGVDHDEKTWSYVLRGHSFLFTTDRGVFSKREVDYGSRFLIESYSSPDVAGDVLDVGCGYGPIGLAIARVEQGRMVEMIDVNERACALAARNAKQNQIDNVVVRHVDGAQDVIKRDFAAIVTNPPIRAGKKVVFSIYEEAHDRLLTGGMLWVVIQKKQGAASTKEKLQVLFGKESVETIAKDKGYVLFCAKKDLTNA</sequence>
<keyword evidence="5" id="KW-1185">Reference proteome</keyword>
<dbReference type="InterPro" id="IPR046977">
    <property type="entry name" value="RsmC/RlmG"/>
</dbReference>
<name>A0A1G6M1U3_9BACI</name>
<dbReference type="Proteomes" id="UP000242662">
    <property type="component" value="Unassembled WGS sequence"/>
</dbReference>
<evidence type="ECO:0000259" key="3">
    <source>
        <dbReference type="Pfam" id="PF05175"/>
    </source>
</evidence>
<evidence type="ECO:0000313" key="4">
    <source>
        <dbReference type="EMBL" id="SDC48916.1"/>
    </source>
</evidence>
<feature type="domain" description="Methyltransferase small" evidence="3">
    <location>
        <begin position="30"/>
        <end position="196"/>
    </location>
</feature>
<dbReference type="AlphaFoldDB" id="A0A1G6M1U3"/>
<keyword evidence="2 4" id="KW-0808">Transferase</keyword>
<dbReference type="InterPro" id="IPR007848">
    <property type="entry name" value="Small_mtfrase_dom"/>
</dbReference>
<dbReference type="CDD" id="cd02440">
    <property type="entry name" value="AdoMet_MTases"/>
    <property type="match status" value="1"/>
</dbReference>
<reference evidence="5" key="1">
    <citation type="submission" date="2016-09" db="EMBL/GenBank/DDBJ databases">
        <authorList>
            <person name="Varghese N."/>
            <person name="Submissions S."/>
        </authorList>
    </citation>
    <scope>NUCLEOTIDE SEQUENCE [LARGE SCALE GENOMIC DNA]</scope>
    <source>
        <strain evidence="5">25nlg</strain>
    </source>
</reference>
<organism evidence="4 5">
    <name type="scientific">Shouchella lonarensis</name>
    <dbReference type="NCBI Taxonomy" id="1464122"/>
    <lineage>
        <taxon>Bacteria</taxon>
        <taxon>Bacillati</taxon>
        <taxon>Bacillota</taxon>
        <taxon>Bacilli</taxon>
        <taxon>Bacillales</taxon>
        <taxon>Bacillaceae</taxon>
        <taxon>Shouchella</taxon>
    </lineage>
</organism>
<dbReference type="Gene3D" id="3.40.50.150">
    <property type="entry name" value="Vaccinia Virus protein VP39"/>
    <property type="match status" value="1"/>
</dbReference>
<accession>A0A1G6M1U3</accession>
<evidence type="ECO:0000256" key="2">
    <source>
        <dbReference type="ARBA" id="ARBA00022679"/>
    </source>
</evidence>
<dbReference type="EMBL" id="FMYM01000009">
    <property type="protein sequence ID" value="SDC48916.1"/>
    <property type="molecule type" value="Genomic_DNA"/>
</dbReference>
<evidence type="ECO:0000313" key="5">
    <source>
        <dbReference type="Proteomes" id="UP000242662"/>
    </source>
</evidence>
<gene>
    <name evidence="4" type="ORF">SAMN05421737_10956</name>
</gene>
<dbReference type="Pfam" id="PF05175">
    <property type="entry name" value="MTS"/>
    <property type="match status" value="1"/>
</dbReference>
<dbReference type="OrthoDB" id="9764961at2"/>
<dbReference type="STRING" id="1464122.SAMN05421737_10956"/>